<dbReference type="GO" id="GO:0005524">
    <property type="term" value="F:ATP binding"/>
    <property type="evidence" value="ECO:0007669"/>
    <property type="project" value="UniProtKB-UniRule"/>
</dbReference>
<feature type="domain" description="Protein kinase" evidence="8">
    <location>
        <begin position="45"/>
        <end position="296"/>
    </location>
</feature>
<evidence type="ECO:0000256" key="6">
    <source>
        <dbReference type="PROSITE-ProRule" id="PRU10141"/>
    </source>
</evidence>
<dbReference type="PROSITE" id="PS50011">
    <property type="entry name" value="PROTEIN_KINASE_DOM"/>
    <property type="match status" value="1"/>
</dbReference>
<dbReference type="PANTHER" id="PTHR24346">
    <property type="entry name" value="MAP/MICROTUBULE AFFINITY-REGULATING KINASE"/>
    <property type="match status" value="1"/>
</dbReference>
<feature type="compositionally biased region" description="Basic and acidic residues" evidence="7">
    <location>
        <begin position="511"/>
        <end position="522"/>
    </location>
</feature>
<evidence type="ECO:0000256" key="2">
    <source>
        <dbReference type="ARBA" id="ARBA00022679"/>
    </source>
</evidence>
<dbReference type="SMART" id="SM00220">
    <property type="entry name" value="S_TKc"/>
    <property type="match status" value="1"/>
</dbReference>
<dbReference type="Gene3D" id="1.10.510.10">
    <property type="entry name" value="Transferase(Phosphotransferase) domain 1"/>
    <property type="match status" value="1"/>
</dbReference>
<dbReference type="GO" id="GO:0005737">
    <property type="term" value="C:cytoplasm"/>
    <property type="evidence" value="ECO:0007669"/>
    <property type="project" value="TreeGrafter"/>
</dbReference>
<feature type="compositionally biased region" description="Polar residues" evidence="7">
    <location>
        <begin position="448"/>
        <end position="467"/>
    </location>
</feature>
<evidence type="ECO:0000256" key="4">
    <source>
        <dbReference type="ARBA" id="ARBA00022777"/>
    </source>
</evidence>
<proteinExistence type="predicted"/>
<protein>
    <submittedName>
        <fullName evidence="9">Phosphomannose isomerase and protein kinase domain containing protein</fullName>
    </submittedName>
</protein>
<feature type="region of interest" description="Disordered" evidence="7">
    <location>
        <begin position="1304"/>
        <end position="1328"/>
    </location>
</feature>
<feature type="region of interest" description="Disordered" evidence="7">
    <location>
        <begin position="1341"/>
        <end position="1363"/>
    </location>
</feature>
<keyword evidence="3 6" id="KW-0547">Nucleotide-binding</keyword>
<comment type="caution">
    <text evidence="9">The sequence shown here is derived from an EMBL/GenBank/DDBJ whole genome shotgun (WGS) entry which is preliminary data.</text>
</comment>
<evidence type="ECO:0000256" key="5">
    <source>
        <dbReference type="ARBA" id="ARBA00022840"/>
    </source>
</evidence>
<feature type="region of interest" description="Disordered" evidence="7">
    <location>
        <begin position="690"/>
        <end position="742"/>
    </location>
</feature>
<feature type="compositionally biased region" description="Polar residues" evidence="7">
    <location>
        <begin position="729"/>
        <end position="742"/>
    </location>
</feature>
<dbReference type="PROSITE" id="PS00108">
    <property type="entry name" value="PROTEIN_KINASE_ST"/>
    <property type="match status" value="1"/>
</dbReference>
<dbReference type="Proteomes" id="UP000828236">
    <property type="component" value="Unassembled WGS sequence"/>
</dbReference>
<dbReference type="InterPro" id="IPR011009">
    <property type="entry name" value="Kinase-like_dom_sf"/>
</dbReference>
<feature type="binding site" evidence="6">
    <location>
        <position position="78"/>
    </location>
    <ligand>
        <name>ATP</name>
        <dbReference type="ChEBI" id="CHEBI:30616"/>
    </ligand>
</feature>
<gene>
    <name evidence="9" type="ORF">HUG17_4540</name>
</gene>
<dbReference type="FunFam" id="1.10.510.10:FF:000389">
    <property type="entry name" value="Uncharacterized protein, isoform E"/>
    <property type="match status" value="1"/>
</dbReference>
<keyword evidence="5 6" id="KW-0067">ATP-binding</keyword>
<accession>A0A9D4SH66</accession>
<feature type="compositionally biased region" description="Polar residues" evidence="7">
    <location>
        <begin position="712"/>
        <end position="721"/>
    </location>
</feature>
<dbReference type="InterPro" id="IPR017441">
    <property type="entry name" value="Protein_kinase_ATP_BS"/>
</dbReference>
<dbReference type="Pfam" id="PF00069">
    <property type="entry name" value="Pkinase"/>
    <property type="match status" value="1"/>
</dbReference>
<evidence type="ECO:0000256" key="1">
    <source>
        <dbReference type="ARBA" id="ARBA00022527"/>
    </source>
</evidence>
<dbReference type="FunFam" id="3.30.200.20:FF:000315">
    <property type="entry name" value="Calcium-dependent protein kinase 3"/>
    <property type="match status" value="1"/>
</dbReference>
<feature type="compositionally biased region" description="Low complexity" evidence="7">
    <location>
        <begin position="617"/>
        <end position="632"/>
    </location>
</feature>
<keyword evidence="4 9" id="KW-0418">Kinase</keyword>
<dbReference type="GO" id="GO:0000226">
    <property type="term" value="P:microtubule cytoskeleton organization"/>
    <property type="evidence" value="ECO:0007669"/>
    <property type="project" value="TreeGrafter"/>
</dbReference>
<dbReference type="SUPFAM" id="SSF56112">
    <property type="entry name" value="Protein kinase-like (PK-like)"/>
    <property type="match status" value="1"/>
</dbReference>
<feature type="compositionally biased region" description="Polar residues" evidence="7">
    <location>
        <begin position="347"/>
        <end position="359"/>
    </location>
</feature>
<organism evidence="9">
    <name type="scientific">Dermatophagoides farinae</name>
    <name type="common">American house dust mite</name>
    <dbReference type="NCBI Taxonomy" id="6954"/>
    <lineage>
        <taxon>Eukaryota</taxon>
        <taxon>Metazoa</taxon>
        <taxon>Ecdysozoa</taxon>
        <taxon>Arthropoda</taxon>
        <taxon>Chelicerata</taxon>
        <taxon>Arachnida</taxon>
        <taxon>Acari</taxon>
        <taxon>Acariformes</taxon>
        <taxon>Sarcoptiformes</taxon>
        <taxon>Astigmata</taxon>
        <taxon>Psoroptidia</taxon>
        <taxon>Analgoidea</taxon>
        <taxon>Pyroglyphidae</taxon>
        <taxon>Dermatophagoidinae</taxon>
        <taxon>Dermatophagoides</taxon>
    </lineage>
</organism>
<evidence type="ECO:0000259" key="8">
    <source>
        <dbReference type="PROSITE" id="PS50011"/>
    </source>
</evidence>
<dbReference type="GO" id="GO:0050321">
    <property type="term" value="F:tau-protein kinase activity"/>
    <property type="evidence" value="ECO:0007669"/>
    <property type="project" value="TreeGrafter"/>
</dbReference>
<feature type="region of interest" description="Disordered" evidence="7">
    <location>
        <begin position="332"/>
        <end position="398"/>
    </location>
</feature>
<feature type="compositionally biased region" description="Basic and acidic residues" evidence="7">
    <location>
        <begin position="593"/>
        <end position="604"/>
    </location>
</feature>
<feature type="region of interest" description="Disordered" evidence="7">
    <location>
        <begin position="593"/>
        <end position="634"/>
    </location>
</feature>
<keyword evidence="1" id="KW-0723">Serine/threonine-protein kinase</keyword>
<feature type="compositionally biased region" description="Basic and acidic residues" evidence="7">
    <location>
        <begin position="479"/>
        <end position="488"/>
    </location>
</feature>
<keyword evidence="9" id="KW-0413">Isomerase</keyword>
<dbReference type="GO" id="GO:0016853">
    <property type="term" value="F:isomerase activity"/>
    <property type="evidence" value="ECO:0007669"/>
    <property type="project" value="UniProtKB-KW"/>
</dbReference>
<feature type="compositionally biased region" description="Basic and acidic residues" evidence="7">
    <location>
        <begin position="438"/>
        <end position="447"/>
    </location>
</feature>
<dbReference type="PROSITE" id="PS00107">
    <property type="entry name" value="PROTEIN_KINASE_ATP"/>
    <property type="match status" value="1"/>
</dbReference>
<evidence type="ECO:0000256" key="7">
    <source>
        <dbReference type="SAM" id="MobiDB-lite"/>
    </source>
</evidence>
<feature type="compositionally biased region" description="Polar residues" evidence="7">
    <location>
        <begin position="1354"/>
        <end position="1363"/>
    </location>
</feature>
<dbReference type="EMBL" id="SDOV01000004">
    <property type="protein sequence ID" value="KAH7641496.1"/>
    <property type="molecule type" value="Genomic_DNA"/>
</dbReference>
<feature type="compositionally biased region" description="Polar residues" evidence="7">
    <location>
        <begin position="690"/>
        <end position="702"/>
    </location>
</feature>
<reference evidence="9" key="1">
    <citation type="submission" date="2020-06" db="EMBL/GenBank/DDBJ databases">
        <authorList>
            <person name="Ji K."/>
            <person name="Li J."/>
        </authorList>
    </citation>
    <scope>NUCLEOTIDE SEQUENCE</scope>
    <source>
        <strain evidence="9">JKM2019</strain>
        <tissue evidence="9">Whole body</tissue>
    </source>
</reference>
<evidence type="ECO:0000256" key="3">
    <source>
        <dbReference type="ARBA" id="ARBA00022741"/>
    </source>
</evidence>
<reference evidence="9" key="2">
    <citation type="journal article" date="2021" name="World Allergy Organ. J.">
        <title>Chromosome-level assembly of Dermatophagoides farinae genome and transcriptome reveals two novel allergens Der f 37 and Der f 39.</title>
        <authorList>
            <person name="Chen J."/>
            <person name="Cai Z."/>
            <person name="Fan D."/>
            <person name="Hu J."/>
            <person name="Hou Y."/>
            <person name="He Y."/>
            <person name="Zhang Z."/>
            <person name="Zhao Z."/>
            <person name="Gao P."/>
            <person name="Hu W."/>
            <person name="Sun J."/>
            <person name="Li J."/>
            <person name="Ji K."/>
        </authorList>
    </citation>
    <scope>NUCLEOTIDE SEQUENCE</scope>
    <source>
        <strain evidence="9">JKM2019</strain>
    </source>
</reference>
<sequence length="1363" mass="153543">MAECDISNSDLATAFTSSSLDGENISNTTGDGNKKRKTHRLKQRFQVVKKLGQGTYGKVQLAINNETGQEVAIKTIKKSKVSNQQDLVRIRREIQIMSSINHPNIIHIFEVFENKDKIVLVMQYASGGELYDYVSFHKALSDTEARRVFRQIATAIYYCHKNKICHRDLKLENILLDEKGNAKIADFGLSNVFDDKHFLQTFCGSPLYASPEIVRGLPYFGPEVDCWSLGVLLYTLVYGAMPFDGSNFKKLVKQISEANYFEPPEKSPATELIHKLLTPEPKERASIIDICMDPWVNQDCEHLLLQVAEDMSNLTNHAVRLDMLLALAPGATQQNEQNQKPPPAKPSDSNETTITTTEDVSNKRPNETNSANDSLADMVEKRQRKRNQRKALQTNKLLSESIKEEMMIKKSNDEQAIIKADENREKENQATILPTESEPTKIVENETNKNNNSQTSLKSNESSGSITTKKRGRISIPKIWDDNQEKLKGSSSSNLSPRKEPISPGLFSVSELKKELEQRTKADTSGSSSGALAKRRDTLADTSELKQSATKIATENAKKYKNRSISLNLKNIIEKNTTTTIDDKLKSNQKEELLKSTNESRNETTTDSQFGDDEKMTTTTTTATSKTSSTSSIKDDKSLAKQIIQKNIAKAKLMEKRQTSVQSTTATSGLQSGETTPLISIENSTISVMKNSPNSSATNIFSRKSGIHDPDINNSNDKNVGSLSSSSSITDNNQNLSSVTNPAPISRSYKKVIFTKDGAKITETGKFYSHEGDGVTTRVEKTSRITITNNNNNNNSSSSTLLQRSDSQSSTGSLDIFDDIFDDHWTDNLFSNAKSLFYDFFGRRGEKLSLRSRAESLERTNFFPGRSTDSMKSERKFPLRDHLFERQGNSSFGSHKSLFTTKSIFSNSSFSKSSMMQNDFNMVDDMMGGDRRTSRIDDLKQKYGLSRFSSADQTQKDFFGRNRTMFDDSNDLMDQSTRKSRIEQWLNHHDEIDNNNEKDFDNCMNTYGTMMRPRRYSRTMTAAAPNNINTSTIIDNSNVKTDIIKRVEVTNSSATCQVIRHKKSSAIKSDNIAPRDIQLNFKLDDSTGALILNQSNIIPTNIVNANDVKNSSQSANDLKIEEPSSLLEQLRTFGYKKLVDRRLSDSSSTEDLPTAETVVKSSSSMVSSSNKSSVEERIHRKSYYSRFNNDDQKFSRQRRRSVSRLMTTTSFDYQPLSYPFDTNGLTTPTRRLYSQNSFSNSNNSFVRQQYDRSNSIGNNNNNNNNDSNRIYQRFNSFELNRRSSSVLRDLSQTRTINRSRFLNSNDSFNVNDDNNNNNNENRSSTTSNIIDRIRASKLLLRSKQNSNDQNDDNITVTNGGQNN</sequence>
<dbReference type="InterPro" id="IPR008271">
    <property type="entry name" value="Ser/Thr_kinase_AS"/>
</dbReference>
<dbReference type="GO" id="GO:0035556">
    <property type="term" value="P:intracellular signal transduction"/>
    <property type="evidence" value="ECO:0007669"/>
    <property type="project" value="TreeGrafter"/>
</dbReference>
<feature type="region of interest" description="Disordered" evidence="7">
    <location>
        <begin position="421"/>
        <end position="545"/>
    </location>
</feature>
<dbReference type="PANTHER" id="PTHR24346:SF93">
    <property type="entry name" value="NUAK FAMILY SNF1-LIKE KINASE 1"/>
    <property type="match status" value="1"/>
</dbReference>
<feature type="region of interest" description="Disordered" evidence="7">
    <location>
        <begin position="787"/>
        <end position="807"/>
    </location>
</feature>
<keyword evidence="2" id="KW-0808">Transferase</keyword>
<name>A0A9D4SH66_DERFA</name>
<dbReference type="InterPro" id="IPR000719">
    <property type="entry name" value="Prot_kinase_dom"/>
</dbReference>
<evidence type="ECO:0000313" key="9">
    <source>
        <dbReference type="EMBL" id="KAH7641496.1"/>
    </source>
</evidence>